<protein>
    <submittedName>
        <fullName evidence="1">Uncharacterized protein</fullName>
    </submittedName>
</protein>
<dbReference type="EMBL" id="JAZHGC010000037">
    <property type="protein sequence ID" value="MEM5290497.1"/>
    <property type="molecule type" value="Genomic_DNA"/>
</dbReference>
<gene>
    <name evidence="1" type="ORF">V4C55_32725</name>
</gene>
<sequence>MADSKTPLEHFLSWFATVPPDHQLDIATVASFLPGFESVQRVDDHSQIPNRFVDVVRSYMATESKLSEKAMSITLHYYVGPEIVEKRAASDWRAGQAGLGEVMDTLGYQEDDPQLQSGVNAAEFRHRQWIATRDKWRRLVAGPFSIEAIRRFAERQ</sequence>
<name>A0ABU9QM01_9BURK</name>
<organism evidence="1 2">
    <name type="scientific">Paraburkholderia sabiae</name>
    <dbReference type="NCBI Taxonomy" id="273251"/>
    <lineage>
        <taxon>Bacteria</taxon>
        <taxon>Pseudomonadati</taxon>
        <taxon>Pseudomonadota</taxon>
        <taxon>Betaproteobacteria</taxon>
        <taxon>Burkholderiales</taxon>
        <taxon>Burkholderiaceae</taxon>
        <taxon>Paraburkholderia</taxon>
    </lineage>
</organism>
<keyword evidence="2" id="KW-1185">Reference proteome</keyword>
<dbReference type="RefSeq" id="WP_201659255.1">
    <property type="nucleotide sequence ID" value="NZ_CAJHCS010000034.1"/>
</dbReference>
<accession>A0ABU9QM01</accession>
<evidence type="ECO:0000313" key="2">
    <source>
        <dbReference type="Proteomes" id="UP001494588"/>
    </source>
</evidence>
<reference evidence="1 2" key="1">
    <citation type="submission" date="2024-01" db="EMBL/GenBank/DDBJ databases">
        <title>The diversity of rhizobia nodulating Mimosa spp. in eleven states of Brazil covering several biomes is determined by host plant, location, and edaphic factors.</title>
        <authorList>
            <person name="Rouws L."/>
            <person name="Barauna A."/>
            <person name="Beukes C."/>
            <person name="De Faria S.M."/>
            <person name="Gross E."/>
            <person name="Dos Reis Junior F.B."/>
            <person name="Simon M."/>
            <person name="Maluk M."/>
            <person name="Odee D.W."/>
            <person name="Kenicer G."/>
            <person name="Young J.P.W."/>
            <person name="Reis V.M."/>
            <person name="Zilli J."/>
            <person name="James E.K."/>
        </authorList>
    </citation>
    <scope>NUCLEOTIDE SEQUENCE [LARGE SCALE GENOMIC DNA]</scope>
    <source>
        <strain evidence="1 2">JPY77</strain>
    </source>
</reference>
<evidence type="ECO:0000313" key="1">
    <source>
        <dbReference type="EMBL" id="MEM5290497.1"/>
    </source>
</evidence>
<proteinExistence type="predicted"/>
<comment type="caution">
    <text evidence="1">The sequence shown here is derived from an EMBL/GenBank/DDBJ whole genome shotgun (WGS) entry which is preliminary data.</text>
</comment>
<dbReference type="Proteomes" id="UP001494588">
    <property type="component" value="Unassembled WGS sequence"/>
</dbReference>